<keyword evidence="3" id="KW-1185">Reference proteome</keyword>
<organism evidence="2 3">
    <name type="scientific">Hypsizygus marmoreus</name>
    <name type="common">White beech mushroom</name>
    <name type="synonym">Agaricus marmoreus</name>
    <dbReference type="NCBI Taxonomy" id="39966"/>
    <lineage>
        <taxon>Eukaryota</taxon>
        <taxon>Fungi</taxon>
        <taxon>Dikarya</taxon>
        <taxon>Basidiomycota</taxon>
        <taxon>Agaricomycotina</taxon>
        <taxon>Agaricomycetes</taxon>
        <taxon>Agaricomycetidae</taxon>
        <taxon>Agaricales</taxon>
        <taxon>Tricholomatineae</taxon>
        <taxon>Lyophyllaceae</taxon>
        <taxon>Hypsizygus</taxon>
    </lineage>
</organism>
<dbReference type="InterPro" id="IPR004242">
    <property type="entry name" value="Transposase_21"/>
</dbReference>
<evidence type="ECO:0000313" key="2">
    <source>
        <dbReference type="EMBL" id="RDB15092.1"/>
    </source>
</evidence>
<reference evidence="2" key="1">
    <citation type="submission" date="2018-04" db="EMBL/GenBank/DDBJ databases">
        <title>Whole genome sequencing of Hypsizygus marmoreus.</title>
        <authorList>
            <person name="Choi I.-G."/>
            <person name="Min B."/>
            <person name="Kim J.-G."/>
            <person name="Kim S."/>
            <person name="Oh Y.-L."/>
            <person name="Kong W.-S."/>
            <person name="Park H."/>
            <person name="Jeong J."/>
            <person name="Song E.-S."/>
        </authorList>
    </citation>
    <scope>NUCLEOTIDE SEQUENCE [LARGE SCALE GENOMIC DNA]</scope>
    <source>
        <strain evidence="2">51987-8</strain>
    </source>
</reference>
<dbReference type="OrthoDB" id="3247418at2759"/>
<comment type="caution">
    <text evidence="2">The sequence shown here is derived from an EMBL/GenBank/DDBJ whole genome shotgun (WGS) entry which is preliminary data.</text>
</comment>
<sequence>VVLDCCIIVPTIIDSSTVATLMTGLTLTDEGPAIAKQHSKLWSSSSEFYQSLSPNIPVTMGNVPLNDVQNSIQAILSESIHATPPPPPYEPPHPTTLPPPAASVNAWARKAEGILQAVEAEVRTIADTLAFNEDTAPSNDVLRVLLENAAIAISSAGESLVSVKNRTPAILAHKGEVLDLLRSIDARISQLGAIIPSQVPEKTPVFIETGHIYESPVAKLDVIAQVMILLGAVCHIIVGISTEPCDFIINVVAMIVKMAMATTLSKVGNSEPEYDRNQRTILEQLPTSLFTALSRFNIDGRTTIYAACPSCNFTHKPVYDRVSANATYPSQCTNRIIGASDPFICNAELLEVRNGHPRPIKPFVVASFTDYLAQSLADPEVERLSKQACDDAMINIDTPPDETTNIFNAQFMKSFEGPVPGQLFVDRGVKVRIAFAMHVDFFNPNGTKRRGNHDSIGIISLANLNLPETIRYRPEHIFLVGVIPGPKECNLEEINHFIRPVIDQLEIGWKRGFHISRTADSPESGEDVEVAVVLSVNDLPAARKVSGTAGHGSDFLCTVCDGYKRCNLYNTDFENWRLRNVDQMREQAQASRDADTSTTRNGIFEAYGVRWSEFWRLPYWDPTRMLVIDSMHCILEGIVHYHCRSVLCIDAVEAKAAEPQILAFSHPWTQYSLADAPVELRDFSDIEIKHVSDIQKQLCLPFNCGDGTLNEAQLITRLFKKNLRSLKFVFSDLQDLPNVSNMFTTQQGVLVPAKTKLHFATLLVKWRLTMPLNSPSAVPKTCTTETLQYIQHVIRTTSTPSWIHSVPTNYGEASAGSIKADEWRILSTVYLPIALVTLWGDRNGAPPPEGSHFLKLLDHTMALFQAVTLVVLYTMNTARAGRYRDFIKVWTDGLHTLHPHTKEHKNRVNVHAAFHIYDFLLLFGPVISWWCFPFERLIGALQKINTNDIVGGPLEHTMLRAHMRAAGLRRWLKRPDCPEVIRRFKGLFDKAFSQGLSADSHMATDTTPSTSPREVAHYTHNGVNFSRMSTHLGNSLVLYYPSSLSTTPVAGSIEKITISSSGVQLAIKRQARLPPGLYDPFRRYPSFPARVYSSKMDDGPADMVSFDSVVSHVARYTFSSNRAVILNLSRSCLNNMIIAFEFSASQLLPPQERTMSVRSSYAQFLGTSEMGSFSRHFGRP</sequence>
<accession>A0A369J121</accession>
<name>A0A369J121_HYPMA</name>
<dbReference type="InParanoid" id="A0A369J121"/>
<dbReference type="EMBL" id="LUEZ02000216">
    <property type="protein sequence ID" value="RDB15092.1"/>
    <property type="molecule type" value="Genomic_DNA"/>
</dbReference>
<proteinExistence type="predicted"/>
<dbReference type="Proteomes" id="UP000076154">
    <property type="component" value="Unassembled WGS sequence"/>
</dbReference>
<gene>
    <name evidence="2" type="ORF">Hypma_005241</name>
</gene>
<dbReference type="STRING" id="39966.A0A369J121"/>
<dbReference type="PANTHER" id="PTHR46579">
    <property type="entry name" value="F5/8 TYPE C DOMAIN-CONTAINING PROTEIN-RELATED"/>
    <property type="match status" value="1"/>
</dbReference>
<feature type="compositionally biased region" description="Pro residues" evidence="1">
    <location>
        <begin position="83"/>
        <end position="99"/>
    </location>
</feature>
<dbReference type="AlphaFoldDB" id="A0A369J121"/>
<dbReference type="Pfam" id="PF02992">
    <property type="entry name" value="Transposase_21"/>
    <property type="match status" value="1"/>
</dbReference>
<evidence type="ECO:0000256" key="1">
    <source>
        <dbReference type="SAM" id="MobiDB-lite"/>
    </source>
</evidence>
<feature type="non-terminal residue" evidence="2">
    <location>
        <position position="1"/>
    </location>
</feature>
<evidence type="ECO:0000313" key="3">
    <source>
        <dbReference type="Proteomes" id="UP000076154"/>
    </source>
</evidence>
<feature type="region of interest" description="Disordered" evidence="1">
    <location>
        <begin position="80"/>
        <end position="99"/>
    </location>
</feature>
<protein>
    <submittedName>
        <fullName evidence="2">Uncharacterized protein</fullName>
    </submittedName>
</protein>
<dbReference type="PANTHER" id="PTHR46579:SF1">
    <property type="entry name" value="F5_8 TYPE C DOMAIN-CONTAINING PROTEIN"/>
    <property type="match status" value="1"/>
</dbReference>